<dbReference type="InterPro" id="IPR044929">
    <property type="entry name" value="DNA/RNA_non-sp_Endonuclease_sf"/>
</dbReference>
<gene>
    <name evidence="4" type="ORF">ELS83_03620</name>
</gene>
<feature type="domain" description="ENPP1-3/EXOG-like endonuclease/phosphodiesterase" evidence="2">
    <location>
        <begin position="57"/>
        <end position="286"/>
    </location>
</feature>
<reference evidence="4 5" key="1">
    <citation type="submission" date="2018-12" db="EMBL/GenBank/DDBJ databases">
        <title>Marinifilum JC070 sp. nov., a marine bacterium isolated from Yongle Blue Hole in the South China Sea.</title>
        <authorList>
            <person name="Fu T."/>
        </authorList>
    </citation>
    <scope>NUCLEOTIDE SEQUENCE [LARGE SCALE GENOMIC DNA]</scope>
    <source>
        <strain evidence="4 5">JC070</strain>
    </source>
</reference>
<comment type="caution">
    <text evidence="4">The sequence shown here is derived from an EMBL/GenBank/DDBJ whole genome shotgun (WGS) entry which is preliminary data.</text>
</comment>
<dbReference type="InterPro" id="IPR040255">
    <property type="entry name" value="Non-specific_endonuclease"/>
</dbReference>
<accession>A0ABX1WSI9</accession>
<evidence type="ECO:0000259" key="3">
    <source>
        <dbReference type="SMART" id="SM00892"/>
    </source>
</evidence>
<organism evidence="4 5">
    <name type="scientific">Marinifilum caeruleilacunae</name>
    <dbReference type="NCBI Taxonomy" id="2499076"/>
    <lineage>
        <taxon>Bacteria</taxon>
        <taxon>Pseudomonadati</taxon>
        <taxon>Bacteroidota</taxon>
        <taxon>Bacteroidia</taxon>
        <taxon>Marinilabiliales</taxon>
        <taxon>Marinifilaceae</taxon>
    </lineage>
</organism>
<protein>
    <submittedName>
        <fullName evidence="4">DNA/RNA non-specific endonuclease</fullName>
    </submittedName>
</protein>
<dbReference type="RefSeq" id="WP_171594172.1">
    <property type="nucleotide sequence ID" value="NZ_RZNH01000003.1"/>
</dbReference>
<dbReference type="SMART" id="SM00477">
    <property type="entry name" value="NUC"/>
    <property type="match status" value="1"/>
</dbReference>
<dbReference type="Gene3D" id="3.40.570.10">
    <property type="entry name" value="Extracellular Endonuclease, subunit A"/>
    <property type="match status" value="1"/>
</dbReference>
<dbReference type="EMBL" id="RZNH01000003">
    <property type="protein sequence ID" value="NOU58894.1"/>
    <property type="molecule type" value="Genomic_DNA"/>
</dbReference>
<dbReference type="SUPFAM" id="SSF54060">
    <property type="entry name" value="His-Me finger endonucleases"/>
    <property type="match status" value="1"/>
</dbReference>
<keyword evidence="4" id="KW-0378">Hydrolase</keyword>
<dbReference type="GO" id="GO:0004519">
    <property type="term" value="F:endonuclease activity"/>
    <property type="evidence" value="ECO:0007669"/>
    <property type="project" value="UniProtKB-KW"/>
</dbReference>
<evidence type="ECO:0000313" key="5">
    <source>
        <dbReference type="Proteomes" id="UP000732105"/>
    </source>
</evidence>
<evidence type="ECO:0000259" key="2">
    <source>
        <dbReference type="SMART" id="SM00477"/>
    </source>
</evidence>
<dbReference type="InterPro" id="IPR044925">
    <property type="entry name" value="His-Me_finger_sf"/>
</dbReference>
<sequence>MKTFKKQFYILIVFFTSFYSSTAIAQKYFDELTIREKSLYDEHMKWGQPDNNKILVRTAYVNSFNAECRIPNYTVYHIIPDYLKTPERKSRFKKFREDPDINDAVKDNEYDGLFRAFNYARGHYCPYKVLGGDRDKDGKYANFDKKMSDIDDELTIFEGNYMSNIVPQLHYGLNGSGGVWFKAERWIQDDIVAKGNEVWVYSGGILIDDREAEKVGDNNSIFVPDYFYKVVVMENGADFPHVIVFYFPHHDSKNDYIEKDIFKYTVTIDYLEAITGYDFFDTYPEAIQTEFETKEFDTTFWRQF</sequence>
<dbReference type="SMART" id="SM00892">
    <property type="entry name" value="Endonuclease_NS"/>
    <property type="match status" value="1"/>
</dbReference>
<keyword evidence="4" id="KW-0540">Nuclease</keyword>
<keyword evidence="5" id="KW-1185">Reference proteome</keyword>
<dbReference type="InterPro" id="IPR001604">
    <property type="entry name" value="Endo_G_ENPP1-like_dom"/>
</dbReference>
<evidence type="ECO:0000256" key="1">
    <source>
        <dbReference type="SAM" id="SignalP"/>
    </source>
</evidence>
<feature type="signal peptide" evidence="1">
    <location>
        <begin position="1"/>
        <end position="25"/>
    </location>
</feature>
<dbReference type="InterPro" id="IPR020821">
    <property type="entry name" value="ENPP1-3/EXOG-like_nuc-like"/>
</dbReference>
<evidence type="ECO:0000313" key="4">
    <source>
        <dbReference type="EMBL" id="NOU58894.1"/>
    </source>
</evidence>
<feature type="domain" description="DNA/RNA non-specific endonuclease/pyrophosphatase/phosphodiesterase" evidence="3">
    <location>
        <begin position="56"/>
        <end position="286"/>
    </location>
</feature>
<keyword evidence="1" id="KW-0732">Signal</keyword>
<dbReference type="PANTHER" id="PTHR13966:SF5">
    <property type="entry name" value="ENDONUCLEASE G, MITOCHONDRIAL"/>
    <property type="match status" value="1"/>
</dbReference>
<dbReference type="Proteomes" id="UP000732105">
    <property type="component" value="Unassembled WGS sequence"/>
</dbReference>
<dbReference type="PANTHER" id="PTHR13966">
    <property type="entry name" value="ENDONUCLEASE RELATED"/>
    <property type="match status" value="1"/>
</dbReference>
<keyword evidence="4" id="KW-0255">Endonuclease</keyword>
<proteinExistence type="predicted"/>
<dbReference type="Pfam" id="PF01223">
    <property type="entry name" value="Endonuclease_NS"/>
    <property type="match status" value="1"/>
</dbReference>
<feature type="chain" id="PRO_5046207309" evidence="1">
    <location>
        <begin position="26"/>
        <end position="304"/>
    </location>
</feature>
<name>A0ABX1WSI9_9BACT</name>